<dbReference type="Proteomes" id="UP000054783">
    <property type="component" value="Unassembled WGS sequence"/>
</dbReference>
<dbReference type="EMBL" id="JYDQ01000087">
    <property type="protein sequence ID" value="KRY15908.1"/>
    <property type="molecule type" value="Genomic_DNA"/>
</dbReference>
<organism evidence="1 2">
    <name type="scientific">Trichinella patagoniensis</name>
    <dbReference type="NCBI Taxonomy" id="990121"/>
    <lineage>
        <taxon>Eukaryota</taxon>
        <taxon>Metazoa</taxon>
        <taxon>Ecdysozoa</taxon>
        <taxon>Nematoda</taxon>
        <taxon>Enoplea</taxon>
        <taxon>Dorylaimia</taxon>
        <taxon>Trichinellida</taxon>
        <taxon>Trichinellidae</taxon>
        <taxon>Trichinella</taxon>
    </lineage>
</organism>
<evidence type="ECO:0000313" key="2">
    <source>
        <dbReference type="Proteomes" id="UP000054783"/>
    </source>
</evidence>
<accession>A0A0V0ZUD4</accession>
<gene>
    <name evidence="1" type="ORF">T12_8927</name>
</gene>
<keyword evidence="2" id="KW-1185">Reference proteome</keyword>
<protein>
    <submittedName>
        <fullName evidence="1">Uncharacterized protein</fullName>
    </submittedName>
</protein>
<reference evidence="1 2" key="1">
    <citation type="submission" date="2015-01" db="EMBL/GenBank/DDBJ databases">
        <title>Evolution of Trichinella species and genotypes.</title>
        <authorList>
            <person name="Korhonen P.K."/>
            <person name="Edoardo P."/>
            <person name="Giuseppe L.R."/>
            <person name="Gasser R.B."/>
        </authorList>
    </citation>
    <scope>NUCLEOTIDE SEQUENCE [LARGE SCALE GENOMIC DNA]</scope>
    <source>
        <strain evidence="1">ISS2496</strain>
    </source>
</reference>
<name>A0A0V0ZUD4_9BILA</name>
<proteinExistence type="predicted"/>
<sequence length="60" mass="6802">MVEVNVGVVDPLFDMSSWGKSESYSMKKGQNFALHYSRASQNGRYRPSGVDKGLRVEYEL</sequence>
<comment type="caution">
    <text evidence="1">The sequence shown here is derived from an EMBL/GenBank/DDBJ whole genome shotgun (WGS) entry which is preliminary data.</text>
</comment>
<evidence type="ECO:0000313" key="1">
    <source>
        <dbReference type="EMBL" id="KRY15908.1"/>
    </source>
</evidence>
<dbReference type="AlphaFoldDB" id="A0A0V0ZUD4"/>